<dbReference type="RefSeq" id="WP_066401467.1">
    <property type="nucleotide sequence ID" value="NZ_CP011390.1"/>
</dbReference>
<dbReference type="NCBIfam" id="TIGR00247">
    <property type="entry name" value="endolytic transglycosylase MltG"/>
    <property type="match status" value="1"/>
</dbReference>
<keyword evidence="2 7" id="KW-0812">Transmembrane</keyword>
<dbReference type="HAMAP" id="MF_02065">
    <property type="entry name" value="MltG"/>
    <property type="match status" value="1"/>
</dbReference>
<evidence type="ECO:0000256" key="6">
    <source>
        <dbReference type="ARBA" id="ARBA00023316"/>
    </source>
</evidence>
<sequence>MKKVVFIVLAVLFLGVGIVAWMVIGPGTGFKEKKETLYIRTNAATKEAVLDSLVAHNIVKNQGVFNLLADRMDYWTTIKPGKYEIKKGSSVLNIIRMLRNGQQTPVNLVITKLRTKEDLARLVGSKFEFDSAAMMNYIQADLVNKGKADTNTALAFVLPDTYTFFWNTTPEKVFKKLSDETDKFWTAERKQKAESKGLTQVQAYTLASIVEEETNAQAEKGNIASVYLNRIKIGMPLQADPTVKFALKDFSLRRIYEKHTQAESPFNTYRNRGLPPGPICTPSKKTIDAVLNAPTTNYIYFVASPQFNGTHEFSTTYAEHMQKAKAYQQALNQRGI</sequence>
<dbReference type="GO" id="GO:0008932">
    <property type="term" value="F:lytic endotransglycosylase activity"/>
    <property type="evidence" value="ECO:0007669"/>
    <property type="project" value="UniProtKB-UniRule"/>
</dbReference>
<organism evidence="8 9">
    <name type="scientific">Flavisolibacter tropicus</name>
    <dbReference type="NCBI Taxonomy" id="1492898"/>
    <lineage>
        <taxon>Bacteria</taxon>
        <taxon>Pseudomonadati</taxon>
        <taxon>Bacteroidota</taxon>
        <taxon>Chitinophagia</taxon>
        <taxon>Chitinophagales</taxon>
        <taxon>Chitinophagaceae</taxon>
        <taxon>Flavisolibacter</taxon>
    </lineage>
</organism>
<dbReference type="Pfam" id="PF02618">
    <property type="entry name" value="YceG"/>
    <property type="match status" value="1"/>
</dbReference>
<evidence type="ECO:0000256" key="7">
    <source>
        <dbReference type="HAMAP-Rule" id="MF_02065"/>
    </source>
</evidence>
<reference evidence="9" key="1">
    <citation type="submission" date="2015-01" db="EMBL/GenBank/DDBJ databases">
        <title>Flavisolibacter sp./LCS9/ whole genome sequencing.</title>
        <authorList>
            <person name="Kim M.K."/>
            <person name="Srinivasan S."/>
            <person name="Lee J.-J."/>
        </authorList>
    </citation>
    <scope>NUCLEOTIDE SEQUENCE [LARGE SCALE GENOMIC DNA]</scope>
    <source>
        <strain evidence="9">LCS9</strain>
    </source>
</reference>
<accession>A0A172TQS3</accession>
<dbReference type="EC" id="4.2.2.29" evidence="7"/>
<comment type="function">
    <text evidence="7">Functions as a peptidoglycan terminase that cleaves nascent peptidoglycan strands endolytically to terminate their elongation.</text>
</comment>
<feature type="site" description="Important for catalytic activity" evidence="7">
    <location>
        <position position="213"/>
    </location>
</feature>
<keyword evidence="4 7" id="KW-0472">Membrane</keyword>
<dbReference type="PANTHER" id="PTHR30518">
    <property type="entry name" value="ENDOLYTIC MUREIN TRANSGLYCOSYLASE"/>
    <property type="match status" value="1"/>
</dbReference>
<name>A0A172TQS3_9BACT</name>
<evidence type="ECO:0000256" key="3">
    <source>
        <dbReference type="ARBA" id="ARBA00022989"/>
    </source>
</evidence>
<evidence type="ECO:0000256" key="1">
    <source>
        <dbReference type="ARBA" id="ARBA00022475"/>
    </source>
</evidence>
<keyword evidence="5 7" id="KW-0456">Lyase</keyword>
<proteinExistence type="inferred from homology"/>
<keyword evidence="9" id="KW-1185">Reference proteome</keyword>
<dbReference type="AlphaFoldDB" id="A0A172TQS3"/>
<dbReference type="GO" id="GO:0009252">
    <property type="term" value="P:peptidoglycan biosynthetic process"/>
    <property type="evidence" value="ECO:0007669"/>
    <property type="project" value="UniProtKB-UniRule"/>
</dbReference>
<dbReference type="KEGG" id="fla:SY85_01540"/>
<evidence type="ECO:0000256" key="5">
    <source>
        <dbReference type="ARBA" id="ARBA00023239"/>
    </source>
</evidence>
<dbReference type="Gene3D" id="3.30.1490.480">
    <property type="entry name" value="Endolytic murein transglycosylase"/>
    <property type="match status" value="1"/>
</dbReference>
<dbReference type="PATRIC" id="fig|1492898.3.peg.344"/>
<dbReference type="Gene3D" id="3.30.160.60">
    <property type="entry name" value="Classic Zinc Finger"/>
    <property type="match status" value="1"/>
</dbReference>
<comment type="catalytic activity">
    <reaction evidence="7">
        <text>a peptidoglycan chain = a peptidoglycan chain with N-acetyl-1,6-anhydromuramyl-[peptide] at the reducing end + a peptidoglycan chain with N-acetylglucosamine at the non-reducing end.</text>
        <dbReference type="EC" id="4.2.2.29"/>
    </reaction>
</comment>
<evidence type="ECO:0000256" key="4">
    <source>
        <dbReference type="ARBA" id="ARBA00023136"/>
    </source>
</evidence>
<dbReference type="GO" id="GO:0005886">
    <property type="term" value="C:plasma membrane"/>
    <property type="evidence" value="ECO:0007669"/>
    <property type="project" value="UniProtKB-UniRule"/>
</dbReference>
<dbReference type="CDD" id="cd08010">
    <property type="entry name" value="MltG_like"/>
    <property type="match status" value="1"/>
</dbReference>
<keyword evidence="6 7" id="KW-0961">Cell wall biogenesis/degradation</keyword>
<evidence type="ECO:0000256" key="2">
    <source>
        <dbReference type="ARBA" id="ARBA00022692"/>
    </source>
</evidence>
<gene>
    <name evidence="7" type="primary">mltG</name>
    <name evidence="8" type="ORF">SY85_01540</name>
</gene>
<reference evidence="8 9" key="2">
    <citation type="journal article" date="2016" name="Int. J. Syst. Evol. Microbiol.">
        <title>Flavisolibacter tropicus sp. nov., isolated from tropical soil.</title>
        <authorList>
            <person name="Lee J.J."/>
            <person name="Kang M.S."/>
            <person name="Kim G.S."/>
            <person name="Lee C.S."/>
            <person name="Lim S."/>
            <person name="Lee J."/>
            <person name="Roh S.H."/>
            <person name="Kang H."/>
            <person name="Ha J.M."/>
            <person name="Bae S."/>
            <person name="Jung H.Y."/>
            <person name="Kim M.K."/>
        </authorList>
    </citation>
    <scope>NUCLEOTIDE SEQUENCE [LARGE SCALE GENOMIC DNA]</scope>
    <source>
        <strain evidence="8 9">LCS9</strain>
    </source>
</reference>
<dbReference type="EMBL" id="CP011390">
    <property type="protein sequence ID" value="ANE49380.1"/>
    <property type="molecule type" value="Genomic_DNA"/>
</dbReference>
<dbReference type="Proteomes" id="UP000077177">
    <property type="component" value="Chromosome"/>
</dbReference>
<dbReference type="GO" id="GO:0071555">
    <property type="term" value="P:cell wall organization"/>
    <property type="evidence" value="ECO:0007669"/>
    <property type="project" value="UniProtKB-KW"/>
</dbReference>
<protein>
    <recommendedName>
        <fullName evidence="7">Endolytic murein transglycosylase</fullName>
        <ecNumber evidence="7">4.2.2.29</ecNumber>
    </recommendedName>
    <alternativeName>
        <fullName evidence="7">Peptidoglycan lytic transglycosylase</fullName>
    </alternativeName>
    <alternativeName>
        <fullName evidence="7">Peptidoglycan polymerization terminase</fullName>
    </alternativeName>
</protein>
<dbReference type="OrthoDB" id="9814591at2"/>
<keyword evidence="3 7" id="KW-1133">Transmembrane helix</keyword>
<dbReference type="PANTHER" id="PTHR30518:SF2">
    <property type="entry name" value="ENDOLYTIC MUREIN TRANSGLYCOSYLASE"/>
    <property type="match status" value="1"/>
</dbReference>
<keyword evidence="1 7" id="KW-1003">Cell membrane</keyword>
<comment type="similarity">
    <text evidence="7">Belongs to the transglycosylase MltG family.</text>
</comment>
<dbReference type="STRING" id="1492898.SY85_01540"/>
<dbReference type="InterPro" id="IPR003770">
    <property type="entry name" value="MLTG-like"/>
</dbReference>
<evidence type="ECO:0000313" key="8">
    <source>
        <dbReference type="EMBL" id="ANE49380.1"/>
    </source>
</evidence>
<evidence type="ECO:0000313" key="9">
    <source>
        <dbReference type="Proteomes" id="UP000077177"/>
    </source>
</evidence>